<dbReference type="Proteomes" id="UP000297245">
    <property type="component" value="Unassembled WGS sequence"/>
</dbReference>
<keyword evidence="2" id="KW-1185">Reference proteome</keyword>
<accession>A0A4S8MDV1</accession>
<name>A0A4S8MDV1_DENBC</name>
<evidence type="ECO:0000313" key="2">
    <source>
        <dbReference type="Proteomes" id="UP000297245"/>
    </source>
</evidence>
<gene>
    <name evidence="1" type="ORF">K435DRAFT_854427</name>
</gene>
<proteinExistence type="predicted"/>
<dbReference type="EMBL" id="ML179099">
    <property type="protein sequence ID" value="THV00768.1"/>
    <property type="molecule type" value="Genomic_DNA"/>
</dbReference>
<sequence>MTYITPYRISTESIANIKTPSCTLVPLPPRTKLRLTLPAKLPSVAPLVSQLSSSLLQLPSTLAQRRSLAVKLLVKLPLPVQLAASSSRETHAGSPTCVFGTHHDFFAVKRGFFLRSDGATARALDFFGSSTVPSVLIPSSSTSSLIFSALATPRFDSLASPFDFSSVESSSDFAVHGSSELYDASHLVFALYHVLSAALLFACLGTFAREFVRIASSSDSSASSSAYGFDASSLLCCESSAQLVPFFEHFGPSCVFMSSSSSPLSTVLRFSLITSTSFCAFYELCATSSDLLTIYSYPLDFSVVLRLIGSSLFAVSSVTFASSVDSSVALPHACSSQPVSDEFSSVFLCGSDAPISFDTDFSSGGFEYRTLSSTSCKSVDVLVFTCFSPSFTSLDSSTVCMRNLSTSVLSPTLYFLVSLVVSEAQISTFNLDIHK</sequence>
<evidence type="ECO:0000313" key="1">
    <source>
        <dbReference type="EMBL" id="THV00768.1"/>
    </source>
</evidence>
<protein>
    <submittedName>
        <fullName evidence="1">Uncharacterized protein</fullName>
    </submittedName>
</protein>
<dbReference type="AlphaFoldDB" id="A0A4S8MDV1"/>
<organism evidence="1 2">
    <name type="scientific">Dendrothele bispora (strain CBS 962.96)</name>
    <dbReference type="NCBI Taxonomy" id="1314807"/>
    <lineage>
        <taxon>Eukaryota</taxon>
        <taxon>Fungi</taxon>
        <taxon>Dikarya</taxon>
        <taxon>Basidiomycota</taxon>
        <taxon>Agaricomycotina</taxon>
        <taxon>Agaricomycetes</taxon>
        <taxon>Agaricomycetidae</taxon>
        <taxon>Agaricales</taxon>
        <taxon>Agaricales incertae sedis</taxon>
        <taxon>Dendrothele</taxon>
    </lineage>
</organism>
<reference evidence="1 2" key="1">
    <citation type="journal article" date="2019" name="Nat. Ecol. Evol.">
        <title>Megaphylogeny resolves global patterns of mushroom evolution.</title>
        <authorList>
            <person name="Varga T."/>
            <person name="Krizsan K."/>
            <person name="Foldi C."/>
            <person name="Dima B."/>
            <person name="Sanchez-Garcia M."/>
            <person name="Sanchez-Ramirez S."/>
            <person name="Szollosi G.J."/>
            <person name="Szarkandi J.G."/>
            <person name="Papp V."/>
            <person name="Albert L."/>
            <person name="Andreopoulos W."/>
            <person name="Angelini C."/>
            <person name="Antonin V."/>
            <person name="Barry K.W."/>
            <person name="Bougher N.L."/>
            <person name="Buchanan P."/>
            <person name="Buyck B."/>
            <person name="Bense V."/>
            <person name="Catcheside P."/>
            <person name="Chovatia M."/>
            <person name="Cooper J."/>
            <person name="Damon W."/>
            <person name="Desjardin D."/>
            <person name="Finy P."/>
            <person name="Geml J."/>
            <person name="Haridas S."/>
            <person name="Hughes K."/>
            <person name="Justo A."/>
            <person name="Karasinski D."/>
            <person name="Kautmanova I."/>
            <person name="Kiss B."/>
            <person name="Kocsube S."/>
            <person name="Kotiranta H."/>
            <person name="LaButti K.M."/>
            <person name="Lechner B.E."/>
            <person name="Liimatainen K."/>
            <person name="Lipzen A."/>
            <person name="Lukacs Z."/>
            <person name="Mihaltcheva S."/>
            <person name="Morgado L.N."/>
            <person name="Niskanen T."/>
            <person name="Noordeloos M.E."/>
            <person name="Ohm R.A."/>
            <person name="Ortiz-Santana B."/>
            <person name="Ovrebo C."/>
            <person name="Racz N."/>
            <person name="Riley R."/>
            <person name="Savchenko A."/>
            <person name="Shiryaev A."/>
            <person name="Soop K."/>
            <person name="Spirin V."/>
            <person name="Szebenyi C."/>
            <person name="Tomsovsky M."/>
            <person name="Tulloss R.E."/>
            <person name="Uehling J."/>
            <person name="Grigoriev I.V."/>
            <person name="Vagvolgyi C."/>
            <person name="Papp T."/>
            <person name="Martin F.M."/>
            <person name="Miettinen O."/>
            <person name="Hibbett D.S."/>
            <person name="Nagy L.G."/>
        </authorList>
    </citation>
    <scope>NUCLEOTIDE SEQUENCE [LARGE SCALE GENOMIC DNA]</scope>
    <source>
        <strain evidence="1 2">CBS 962.96</strain>
    </source>
</reference>